<evidence type="ECO:0000313" key="1">
    <source>
        <dbReference type="EMBL" id="CAD7651553.1"/>
    </source>
</evidence>
<dbReference type="EMBL" id="CAJPIZ010058409">
    <property type="protein sequence ID" value="CAG2123475.1"/>
    <property type="molecule type" value="Genomic_DNA"/>
</dbReference>
<accession>A0A7R9QN35</accession>
<keyword evidence="2" id="KW-1185">Reference proteome</keyword>
<dbReference type="Proteomes" id="UP000759131">
    <property type="component" value="Unassembled WGS sequence"/>
</dbReference>
<name>A0A7R9QN35_9ACAR</name>
<protein>
    <submittedName>
        <fullName evidence="1">Uncharacterized protein</fullName>
    </submittedName>
</protein>
<organism evidence="1">
    <name type="scientific">Medioppia subpectinata</name>
    <dbReference type="NCBI Taxonomy" id="1979941"/>
    <lineage>
        <taxon>Eukaryota</taxon>
        <taxon>Metazoa</taxon>
        <taxon>Ecdysozoa</taxon>
        <taxon>Arthropoda</taxon>
        <taxon>Chelicerata</taxon>
        <taxon>Arachnida</taxon>
        <taxon>Acari</taxon>
        <taxon>Acariformes</taxon>
        <taxon>Sarcoptiformes</taxon>
        <taxon>Oribatida</taxon>
        <taxon>Brachypylina</taxon>
        <taxon>Oppioidea</taxon>
        <taxon>Oppiidae</taxon>
        <taxon>Medioppia</taxon>
    </lineage>
</organism>
<evidence type="ECO:0000313" key="2">
    <source>
        <dbReference type="Proteomes" id="UP000759131"/>
    </source>
</evidence>
<dbReference type="EMBL" id="OC912984">
    <property type="protein sequence ID" value="CAD7651553.1"/>
    <property type="molecule type" value="Genomic_DNA"/>
</dbReference>
<gene>
    <name evidence="1" type="ORF">OSB1V03_LOCUS23420</name>
</gene>
<reference evidence="1" key="1">
    <citation type="submission" date="2020-11" db="EMBL/GenBank/DDBJ databases">
        <authorList>
            <person name="Tran Van P."/>
        </authorList>
    </citation>
    <scope>NUCLEOTIDE SEQUENCE</scope>
</reference>
<sequence length="83" mass="9770">MTRSRRPISCGEWMRWKKCAKSSPPVWMRPKLRNHCRRQPSHSCPAIRPPLRSGMPWVPIRSRLLRQNVWPKRGVQSSTPTPT</sequence>
<proteinExistence type="predicted"/>
<dbReference type="AlphaFoldDB" id="A0A7R9QN35"/>